<protein>
    <submittedName>
        <fullName evidence="2">Uncharacterized protein</fullName>
    </submittedName>
</protein>
<dbReference type="EMBL" id="JASPKY010000560">
    <property type="protein sequence ID" value="KAK9692926.1"/>
    <property type="molecule type" value="Genomic_DNA"/>
</dbReference>
<keyword evidence="3" id="KW-1185">Reference proteome</keyword>
<proteinExistence type="predicted"/>
<evidence type="ECO:0000313" key="2">
    <source>
        <dbReference type="EMBL" id="KAK9692926.1"/>
    </source>
</evidence>
<reference evidence="2 3" key="1">
    <citation type="journal article" date="2024" name="BMC Genomics">
        <title>De novo assembly and annotation of Popillia japonica's genome with initial clues to its potential as an invasive pest.</title>
        <authorList>
            <person name="Cucini C."/>
            <person name="Boschi S."/>
            <person name="Funari R."/>
            <person name="Cardaioli E."/>
            <person name="Iannotti N."/>
            <person name="Marturano G."/>
            <person name="Paoli F."/>
            <person name="Bruttini M."/>
            <person name="Carapelli A."/>
            <person name="Frati F."/>
            <person name="Nardi F."/>
        </authorList>
    </citation>
    <scope>NUCLEOTIDE SEQUENCE [LARGE SCALE GENOMIC DNA]</scope>
    <source>
        <strain evidence="2">DMR45628</strain>
    </source>
</reference>
<feature type="region of interest" description="Disordered" evidence="1">
    <location>
        <begin position="1"/>
        <end position="83"/>
    </location>
</feature>
<feature type="compositionally biased region" description="Basic and acidic residues" evidence="1">
    <location>
        <begin position="9"/>
        <end position="18"/>
    </location>
</feature>
<dbReference type="AlphaFoldDB" id="A0AAW1ITE0"/>
<evidence type="ECO:0000313" key="3">
    <source>
        <dbReference type="Proteomes" id="UP001458880"/>
    </source>
</evidence>
<comment type="caution">
    <text evidence="2">The sequence shown here is derived from an EMBL/GenBank/DDBJ whole genome shotgun (WGS) entry which is preliminary data.</text>
</comment>
<dbReference type="Proteomes" id="UP001458880">
    <property type="component" value="Unassembled WGS sequence"/>
</dbReference>
<organism evidence="2 3">
    <name type="scientific">Popillia japonica</name>
    <name type="common">Japanese beetle</name>
    <dbReference type="NCBI Taxonomy" id="7064"/>
    <lineage>
        <taxon>Eukaryota</taxon>
        <taxon>Metazoa</taxon>
        <taxon>Ecdysozoa</taxon>
        <taxon>Arthropoda</taxon>
        <taxon>Hexapoda</taxon>
        <taxon>Insecta</taxon>
        <taxon>Pterygota</taxon>
        <taxon>Neoptera</taxon>
        <taxon>Endopterygota</taxon>
        <taxon>Coleoptera</taxon>
        <taxon>Polyphaga</taxon>
        <taxon>Scarabaeiformia</taxon>
        <taxon>Scarabaeidae</taxon>
        <taxon>Rutelinae</taxon>
        <taxon>Popillia</taxon>
    </lineage>
</organism>
<accession>A0AAW1ITE0</accession>
<sequence length="178" mass="20386">MPTGSDSTDGEKRKRGNSEVDSEEESNAMPTGSDSTDGEKRKRGNSEVDSEEESNAFSRKKKTVKEDSQNTNVTPVKSKQKNEDKLDRVLEMLQQLTLDVNQIKQNCMIKKEIQSINTRLEQLEKEKRRNNIVIQGLSVNNNTTEIKEDIEKFLYEKLGVNTKTPRLKVHIGWDQKCK</sequence>
<evidence type="ECO:0000256" key="1">
    <source>
        <dbReference type="SAM" id="MobiDB-lite"/>
    </source>
</evidence>
<gene>
    <name evidence="2" type="ORF">QE152_g34809</name>
</gene>
<feature type="compositionally biased region" description="Basic and acidic residues" evidence="1">
    <location>
        <begin position="37"/>
        <end position="46"/>
    </location>
</feature>
<name>A0AAW1ITE0_POPJA</name>